<dbReference type="GO" id="GO:0019684">
    <property type="term" value="P:photosynthesis, light reaction"/>
    <property type="evidence" value="ECO:0007669"/>
    <property type="project" value="UniProtKB-UniRule"/>
</dbReference>
<geneLocation type="chloroplast" evidence="9"/>
<dbReference type="Pfam" id="PF00146">
    <property type="entry name" value="NADHdh"/>
    <property type="match status" value="1"/>
</dbReference>
<proteinExistence type="inferred from homology"/>
<comment type="subcellular location">
    <subcellularLocation>
        <location evidence="7">Cell membrane</location>
        <topology evidence="7">Multi-pass membrane protein</topology>
    </subcellularLocation>
    <subcellularLocation>
        <location evidence="1">Membrane</location>
        <topology evidence="1">Multi-pass membrane protein</topology>
    </subcellularLocation>
    <subcellularLocation>
        <location evidence="6 8">Plastid</location>
        <location evidence="6 8">Chloroplast thylakoid membrane</location>
        <topology evidence="6 8">Multi-pass membrane protein</topology>
    </subcellularLocation>
</comment>
<evidence type="ECO:0000256" key="3">
    <source>
        <dbReference type="ARBA" id="ARBA00022692"/>
    </source>
</evidence>
<dbReference type="NCBIfam" id="NF004741">
    <property type="entry name" value="PRK06076.1-2"/>
    <property type="match status" value="1"/>
</dbReference>
<keyword evidence="4 6" id="KW-1133">Transmembrane helix</keyword>
<feature type="transmembrane region" description="Helical" evidence="6 8">
    <location>
        <begin position="23"/>
        <end position="49"/>
    </location>
</feature>
<dbReference type="PROSITE" id="PS00668">
    <property type="entry name" value="COMPLEX1_ND1_2"/>
    <property type="match status" value="1"/>
</dbReference>
<evidence type="ECO:0000256" key="1">
    <source>
        <dbReference type="ARBA" id="ARBA00004141"/>
    </source>
</evidence>
<name>A0A4P8E1P5_ASTLA</name>
<dbReference type="PANTHER" id="PTHR11432:SF3">
    <property type="entry name" value="NADH-UBIQUINONE OXIDOREDUCTASE CHAIN 1"/>
    <property type="match status" value="1"/>
</dbReference>
<feature type="transmembrane region" description="Helical" evidence="6 8">
    <location>
        <begin position="335"/>
        <end position="353"/>
    </location>
</feature>
<comment type="catalytic activity">
    <reaction evidence="6 8">
        <text>a plastoquinone + NADPH + (n+1) H(+)(in) = a plastoquinol + NADP(+) + n H(+)(out)</text>
        <dbReference type="Rhea" id="RHEA:42612"/>
        <dbReference type="Rhea" id="RHEA-COMP:9561"/>
        <dbReference type="Rhea" id="RHEA-COMP:9562"/>
        <dbReference type="ChEBI" id="CHEBI:15378"/>
        <dbReference type="ChEBI" id="CHEBI:17757"/>
        <dbReference type="ChEBI" id="CHEBI:57783"/>
        <dbReference type="ChEBI" id="CHEBI:58349"/>
        <dbReference type="ChEBI" id="CHEBI:62192"/>
    </reaction>
</comment>
<reference evidence="9" key="1">
    <citation type="journal article" date="2019" name="AoB Plants">
        <title>Recent range expansion in Australian hummock grasses (Triodia) inferred using genotyping-by-sequencing.</title>
        <authorList>
            <person name="Anderson B.M."/>
            <person name="Thiele K.R."/>
            <person name="Grierson P.F."/>
            <person name="Krauss S.L."/>
            <person name="Nevill P.G."/>
            <person name="Small I.D."/>
            <person name="Zhong X."/>
            <person name="Barrett M.D."/>
        </authorList>
    </citation>
    <scope>NUCLEOTIDE SEQUENCE</scope>
</reference>
<comment type="similarity">
    <text evidence="2 6 7">Belongs to the complex I subunit 1 family.</text>
</comment>
<keyword evidence="6 8" id="KW-0521">NADP</keyword>
<comment type="catalytic activity">
    <reaction evidence="6 8">
        <text>a plastoquinone + NADH + (n+1) H(+)(in) = a plastoquinol + NAD(+) + n H(+)(out)</text>
        <dbReference type="Rhea" id="RHEA:42608"/>
        <dbReference type="Rhea" id="RHEA-COMP:9561"/>
        <dbReference type="Rhea" id="RHEA-COMP:9562"/>
        <dbReference type="ChEBI" id="CHEBI:15378"/>
        <dbReference type="ChEBI" id="CHEBI:17757"/>
        <dbReference type="ChEBI" id="CHEBI:57540"/>
        <dbReference type="ChEBI" id="CHEBI:57945"/>
        <dbReference type="ChEBI" id="CHEBI:62192"/>
    </reaction>
</comment>
<sequence length="362" mass="40299">MIIDSVEVETINSFSKLELLKEVYGLIWILPILTLLLGITIEVLVIVWLEREISASIQQRIGPEYAGPLGLLQAIADGTKLIFKEDILPSRGEIPLFSIGPSIAVISVLLSFLVIPFGYHFVLADLSIGVFLWIAISSIAPIGLLMAGYSSNNKYSFSGGLRAAAQSISYEIPLTFCVLAISLLSNSSSTVDIVEAQSKYGFFGWNVWRQPIGFLVFLISSLAECERLPFDLPEAEEELVAGYQTEYSGIKYGLFYLASYLNLLVSSLFVTVLYLGGWNFSIPYISFFGFFQMNKIVGIFEIIMSILITLTKAFLFLFISITIRWTLPRMRMDQLLNLGWKFLLPISLGNLLLTTSSQLVSL</sequence>
<dbReference type="AlphaFoldDB" id="A0A4P8E1P5"/>
<evidence type="ECO:0000256" key="2">
    <source>
        <dbReference type="ARBA" id="ARBA00010535"/>
    </source>
</evidence>
<dbReference type="GO" id="GO:0009535">
    <property type="term" value="C:chloroplast thylakoid membrane"/>
    <property type="evidence" value="ECO:0007669"/>
    <property type="project" value="UniProtKB-SubCell"/>
</dbReference>
<dbReference type="GO" id="GO:0005886">
    <property type="term" value="C:plasma membrane"/>
    <property type="evidence" value="ECO:0007669"/>
    <property type="project" value="UniProtKB-SubCell"/>
</dbReference>
<evidence type="ECO:0000256" key="4">
    <source>
        <dbReference type="ARBA" id="ARBA00022989"/>
    </source>
</evidence>
<dbReference type="EC" id="7.1.1.-" evidence="6"/>
<feature type="transmembrane region" description="Helical" evidence="6 8">
    <location>
        <begin position="254"/>
        <end position="276"/>
    </location>
</feature>
<keyword evidence="8 9" id="KW-0150">Chloroplast</keyword>
<evidence type="ECO:0000256" key="7">
    <source>
        <dbReference type="RuleBase" id="RU000471"/>
    </source>
</evidence>
<protein>
    <recommendedName>
        <fullName evidence="6">NAD(P)H-quinone oxidoreductase subunit 1, chloroplastic</fullName>
        <ecNumber evidence="6">7.1.1.-</ecNumber>
    </recommendedName>
    <alternativeName>
        <fullName evidence="6">NAD(P)H dehydrogenase subunit 1</fullName>
        <shortName evidence="6">NDH subunit 1</shortName>
    </alternativeName>
    <alternativeName>
        <fullName evidence="6">NADH-plastoquinone oxidoreductase subunit 1</fullName>
    </alternativeName>
</protein>
<evidence type="ECO:0000256" key="5">
    <source>
        <dbReference type="ARBA" id="ARBA00023136"/>
    </source>
</evidence>
<gene>
    <name evidence="6 9" type="primary">ndhA</name>
</gene>
<dbReference type="RefSeq" id="YP_009656179.1">
    <property type="nucleotide sequence ID" value="NC_042839.1"/>
</dbReference>
<dbReference type="EMBL" id="MK590086">
    <property type="protein sequence ID" value="QCO44553.1"/>
    <property type="molecule type" value="Genomic_DNA"/>
</dbReference>
<evidence type="ECO:0000256" key="6">
    <source>
        <dbReference type="HAMAP-Rule" id="MF_01350"/>
    </source>
</evidence>
<keyword evidence="6 8" id="KW-0874">Quinone</keyword>
<comment type="function">
    <text evidence="6">NDH shuttles electrons from NAD(P)H:plastoquinone, via FMN and iron-sulfur (Fe-S) centers, to quinones in the photosynthetic chain and possibly in a chloroplast respiratory chain. The immediate electron acceptor for the enzyme in this species is believed to be plastoquinone. Couples the redox reaction to proton translocation, and thus conserves the redox energy in a proton gradient.</text>
</comment>
<feature type="transmembrane region" description="Helical" evidence="6 8">
    <location>
        <begin position="296"/>
        <end position="323"/>
    </location>
</feature>
<dbReference type="PANTHER" id="PTHR11432">
    <property type="entry name" value="NADH DEHYDROGENASE SUBUNIT 1"/>
    <property type="match status" value="1"/>
</dbReference>
<feature type="transmembrane region" description="Helical" evidence="6 8">
    <location>
        <begin position="121"/>
        <end position="147"/>
    </location>
</feature>
<evidence type="ECO:0000313" key="9">
    <source>
        <dbReference type="EMBL" id="QCO44553.1"/>
    </source>
</evidence>
<keyword evidence="6 8" id="KW-0793">Thylakoid</keyword>
<accession>A0A4P8E1P5</accession>
<dbReference type="GO" id="GO:0016655">
    <property type="term" value="F:oxidoreductase activity, acting on NAD(P)H, quinone or similar compound as acceptor"/>
    <property type="evidence" value="ECO:0007669"/>
    <property type="project" value="UniProtKB-UniRule"/>
</dbReference>
<dbReference type="PROSITE" id="PS00667">
    <property type="entry name" value="COMPLEX1_ND1_1"/>
    <property type="match status" value="1"/>
</dbReference>
<dbReference type="InterPro" id="IPR018086">
    <property type="entry name" value="NADH_UbQ_OxRdtase_su1_CS"/>
</dbReference>
<dbReference type="GeneID" id="40503242"/>
<dbReference type="GO" id="GO:0003954">
    <property type="term" value="F:NADH dehydrogenase activity"/>
    <property type="evidence" value="ECO:0007669"/>
    <property type="project" value="TreeGrafter"/>
</dbReference>
<feature type="transmembrane region" description="Helical" evidence="6 8">
    <location>
        <begin position="94"/>
        <end position="115"/>
    </location>
</feature>
<keyword evidence="3 6" id="KW-0812">Transmembrane</keyword>
<comment type="subunit">
    <text evidence="6 8">NDH is composed of at least 16 different subunits, 5 of which are encoded in the nucleus.</text>
</comment>
<dbReference type="HAMAP" id="MF_01350">
    <property type="entry name" value="NDH1_NuoH"/>
    <property type="match status" value="1"/>
</dbReference>
<organism evidence="9">
    <name type="scientific">Astrebla lappacea</name>
    <name type="common">Curly Mitchell grass</name>
    <name type="synonym">Danthonia lappacea</name>
    <dbReference type="NCBI Taxonomy" id="66004"/>
    <lineage>
        <taxon>Eukaryota</taxon>
        <taxon>Viridiplantae</taxon>
        <taxon>Streptophyta</taxon>
        <taxon>Embryophyta</taxon>
        <taxon>Tracheophyta</taxon>
        <taxon>Spermatophyta</taxon>
        <taxon>Magnoliopsida</taxon>
        <taxon>Liliopsida</taxon>
        <taxon>Poales</taxon>
        <taxon>Poaceae</taxon>
        <taxon>PACMAD clade</taxon>
        <taxon>Chloridoideae</taxon>
        <taxon>Cynodonteae</taxon>
        <taxon>Eleusininae</taxon>
        <taxon>Astrebla</taxon>
    </lineage>
</organism>
<dbReference type="InterPro" id="IPR001694">
    <property type="entry name" value="NADH_UbQ_OxRdtase_su1/FPO"/>
</dbReference>
<keyword evidence="6 7" id="KW-0520">NAD</keyword>
<keyword evidence="6 8" id="KW-1278">Translocase</keyword>
<keyword evidence="5 6" id="KW-0472">Membrane</keyword>
<keyword evidence="8 9" id="KW-0934">Plastid</keyword>
<evidence type="ECO:0000256" key="8">
    <source>
        <dbReference type="RuleBase" id="RU000474"/>
    </source>
</evidence>
<keyword evidence="6 8" id="KW-0618">Plastoquinone</keyword>
<dbReference type="GO" id="GO:0048038">
    <property type="term" value="F:quinone binding"/>
    <property type="evidence" value="ECO:0007669"/>
    <property type="project" value="UniProtKB-UniRule"/>
</dbReference>
<dbReference type="GO" id="GO:0009060">
    <property type="term" value="P:aerobic respiration"/>
    <property type="evidence" value="ECO:0007669"/>
    <property type="project" value="TreeGrafter"/>
</dbReference>